<dbReference type="InterPro" id="IPR029787">
    <property type="entry name" value="Nucleotide_cyclase"/>
</dbReference>
<feature type="domain" description="GGDEF" evidence="4">
    <location>
        <begin position="445"/>
        <end position="575"/>
    </location>
</feature>
<dbReference type="EMBL" id="MDUX01000037">
    <property type="protein sequence ID" value="KAF7598788.1"/>
    <property type="molecule type" value="Genomic_DNA"/>
</dbReference>
<dbReference type="AlphaFoldDB" id="A0A272ERF3"/>
<evidence type="ECO:0000256" key="3">
    <source>
        <dbReference type="SAM" id="Coils"/>
    </source>
</evidence>
<dbReference type="InterPro" id="IPR043128">
    <property type="entry name" value="Rev_trsase/Diguanyl_cyclase"/>
</dbReference>
<dbReference type="Gene3D" id="3.30.70.270">
    <property type="match status" value="1"/>
</dbReference>
<sequence length="575" mass="64521">MAETTPSPPSAIARETLRQLAIRRIQPTPENFREVYHEIAGSQPEDNFPERSLRQIAAALPRITPAQLRLARQFEAACSERHWQGFRQQLLSLFAEQAGEELAWGTLVRELTSQLERQHHGLGRFAKQEALQRVLDGSSNDNRLLFSRLQGLARGWGTQPSVPGSASDNGASAPAAQSELSQWRKVLAEILENAIGMLLVDAPELAAEASALARLLKGDGPEDPEAFSIRLRQFAYKLQWVAQDQGYIRQALLNLLQLIVENISEIVLEDQYLHGQMSVLGELFSRPLDKPLLEELGERLRDVIYKQGTLKRSLADAQQRLRDMLASFVGQLGEFAESTGAYHGKVSAFAEKIAQAKNLHELAGLVDDIARETRNVEYSARRSHQELLDLRTAVDQANREINRLETELEEASELVRHDPLTGTLNRKGLDEILARESARMQRRNSRLCLAMLDVDDFKKLNDSFGHTTGDDALRHLATVIRDNIRPQDSAGRFGGEEFLVLLPDTGQDEAAIAIQRLQRELTRRIFMRDNQRLLITFSAGVTEVRAGEEIQQAVIRADQAMYRAKRAGKNRVESG</sequence>
<evidence type="ECO:0000313" key="6">
    <source>
        <dbReference type="EMBL" id="PAS92685.1"/>
    </source>
</evidence>
<comment type="catalytic activity">
    <reaction evidence="2">
        <text>2 GTP = 3',3'-c-di-GMP + 2 diphosphate</text>
        <dbReference type="Rhea" id="RHEA:24898"/>
        <dbReference type="ChEBI" id="CHEBI:33019"/>
        <dbReference type="ChEBI" id="CHEBI:37565"/>
        <dbReference type="ChEBI" id="CHEBI:58805"/>
        <dbReference type="EC" id="2.7.7.65"/>
    </reaction>
</comment>
<comment type="caution">
    <text evidence="6">The sequence shown here is derived from an EMBL/GenBank/DDBJ whole genome shotgun (WGS) entry which is preliminary data.</text>
</comment>
<organism evidence="6 7">
    <name type="scientific">Candidatus Dactylopiibacterium carminicum</name>
    <dbReference type="NCBI Taxonomy" id="857335"/>
    <lineage>
        <taxon>Bacteria</taxon>
        <taxon>Pseudomonadati</taxon>
        <taxon>Pseudomonadota</taxon>
        <taxon>Betaproteobacteria</taxon>
        <taxon>Rhodocyclales</taxon>
        <taxon>Rhodocyclaceae</taxon>
        <taxon>Candidatus Dactylopiibacterium</taxon>
    </lineage>
</organism>
<keyword evidence="3" id="KW-0175">Coiled coil</keyword>
<evidence type="ECO:0000256" key="1">
    <source>
        <dbReference type="ARBA" id="ARBA00012528"/>
    </source>
</evidence>
<evidence type="ECO:0000259" key="4">
    <source>
        <dbReference type="PROSITE" id="PS50887"/>
    </source>
</evidence>
<dbReference type="EC" id="2.7.7.65" evidence="1"/>
<evidence type="ECO:0000313" key="5">
    <source>
        <dbReference type="EMBL" id="KAF7598788.1"/>
    </source>
</evidence>
<protein>
    <recommendedName>
        <fullName evidence="1">diguanylate cyclase</fullName>
        <ecNumber evidence="1">2.7.7.65</ecNumber>
    </recommendedName>
</protein>
<feature type="coiled-coil region" evidence="3">
    <location>
        <begin position="380"/>
        <end position="414"/>
    </location>
</feature>
<dbReference type="InterPro" id="IPR050469">
    <property type="entry name" value="Diguanylate_Cyclase"/>
</dbReference>
<dbReference type="Pfam" id="PF00990">
    <property type="entry name" value="GGDEF"/>
    <property type="match status" value="1"/>
</dbReference>
<reference evidence="5 8" key="1">
    <citation type="submission" date="2016-08" db="EMBL/GenBank/DDBJ databases">
        <title>Candidatus Dactylopiibacterium carminicum genome sequence.</title>
        <authorList>
            <person name="Ramirez-Puebla S.T."/>
            <person name="Ormeno-Orrillo E."/>
            <person name="Vera-Ponce De Leon A."/>
            <person name="Luis L."/>
            <person name="Sanchez-Flores A."/>
            <person name="Monica R."/>
            <person name="Martinez-Romero E."/>
        </authorList>
    </citation>
    <scope>NUCLEOTIDE SEQUENCE [LARGE SCALE GENOMIC DNA]</scope>
    <source>
        <strain evidence="5">END1</strain>
    </source>
</reference>
<gene>
    <name evidence="5" type="ORF">BGI27_11350</name>
    <name evidence="6" type="ORF">CGU29_10625</name>
</gene>
<accession>A0A272ERF3</accession>
<evidence type="ECO:0000256" key="2">
    <source>
        <dbReference type="ARBA" id="ARBA00034247"/>
    </source>
</evidence>
<keyword evidence="8" id="KW-1185">Reference proteome</keyword>
<dbReference type="PANTHER" id="PTHR45138">
    <property type="entry name" value="REGULATORY COMPONENTS OF SENSORY TRANSDUCTION SYSTEM"/>
    <property type="match status" value="1"/>
</dbReference>
<dbReference type="RefSeq" id="WP_095524999.1">
    <property type="nucleotide sequence ID" value="NZ_MDUX01000037.1"/>
</dbReference>
<dbReference type="SUPFAM" id="SSF55073">
    <property type="entry name" value="Nucleotide cyclase"/>
    <property type="match status" value="1"/>
</dbReference>
<dbReference type="OrthoDB" id="9813903at2"/>
<name>A0A272ERF3_9RHOO</name>
<evidence type="ECO:0000313" key="7">
    <source>
        <dbReference type="Proteomes" id="UP000216107"/>
    </source>
</evidence>
<dbReference type="Proteomes" id="UP000216107">
    <property type="component" value="Unassembled WGS sequence"/>
</dbReference>
<dbReference type="NCBIfam" id="TIGR00254">
    <property type="entry name" value="GGDEF"/>
    <property type="match status" value="1"/>
</dbReference>
<dbReference type="FunFam" id="3.30.70.270:FF:000001">
    <property type="entry name" value="Diguanylate cyclase domain protein"/>
    <property type="match status" value="1"/>
</dbReference>
<dbReference type="GO" id="GO:0052621">
    <property type="term" value="F:diguanylate cyclase activity"/>
    <property type="evidence" value="ECO:0007669"/>
    <property type="project" value="UniProtKB-EC"/>
</dbReference>
<dbReference type="PANTHER" id="PTHR45138:SF9">
    <property type="entry name" value="DIGUANYLATE CYCLASE DGCM-RELATED"/>
    <property type="match status" value="1"/>
</dbReference>
<evidence type="ECO:0000313" key="8">
    <source>
        <dbReference type="Proteomes" id="UP000623509"/>
    </source>
</evidence>
<reference evidence="6 7" key="2">
    <citation type="submission" date="2017-07" db="EMBL/GenBank/DDBJ databases">
        <title>Candidatus Dactylopiibacterium carminicum, a nitrogen-fixing symbiont of the cochineal insect Dactylopius coccus and Dactylopius opuntiae (Hemiptera: Coccoidea: Dactylopiidae).</title>
        <authorList>
            <person name="Vera A."/>
        </authorList>
    </citation>
    <scope>NUCLEOTIDE SEQUENCE [LARGE SCALE GENOMIC DNA]</scope>
    <source>
        <strain evidence="6 7">NFDCM</strain>
    </source>
</reference>
<dbReference type="Proteomes" id="UP000623509">
    <property type="component" value="Unassembled WGS sequence"/>
</dbReference>
<proteinExistence type="predicted"/>
<dbReference type="CDD" id="cd01949">
    <property type="entry name" value="GGDEF"/>
    <property type="match status" value="1"/>
</dbReference>
<dbReference type="InterPro" id="IPR000160">
    <property type="entry name" value="GGDEF_dom"/>
</dbReference>
<dbReference type="SMART" id="SM00267">
    <property type="entry name" value="GGDEF"/>
    <property type="match status" value="1"/>
</dbReference>
<dbReference type="PROSITE" id="PS50887">
    <property type="entry name" value="GGDEF"/>
    <property type="match status" value="1"/>
</dbReference>
<dbReference type="EMBL" id="NMRN01000032">
    <property type="protein sequence ID" value="PAS92685.1"/>
    <property type="molecule type" value="Genomic_DNA"/>
</dbReference>